<dbReference type="OrthoDB" id="9758855at2"/>
<dbReference type="PIRSF" id="PIRSF036289">
    <property type="entry name" value="Glycosyl_hydrolase_malt_phosph"/>
    <property type="match status" value="1"/>
</dbReference>
<reference evidence="9" key="1">
    <citation type="submission" date="2008-06" db="EMBL/GenBank/DDBJ databases">
        <title>Complete sequence of Chlorobium phaeobacteroides BS1.</title>
        <authorList>
            <consortium name="US DOE Joint Genome Institute"/>
            <person name="Lucas S."/>
            <person name="Copeland A."/>
            <person name="Lapidus A."/>
            <person name="Glavina del Rio T."/>
            <person name="Dalin E."/>
            <person name="Tice H."/>
            <person name="Bruce D."/>
            <person name="Goodwin L."/>
            <person name="Pitluck S."/>
            <person name="Schmutz J."/>
            <person name="Larimer F."/>
            <person name="Land M."/>
            <person name="Hauser L."/>
            <person name="Kyrpides N."/>
            <person name="Ovchinnikova G."/>
            <person name="Li T."/>
            <person name="Liu Z."/>
            <person name="Zhao F."/>
            <person name="Overmann J."/>
            <person name="Bryant D.A."/>
            <person name="Richardson P."/>
        </authorList>
    </citation>
    <scope>NUCLEOTIDE SEQUENCE [LARGE SCALE GENOMIC DNA]</scope>
    <source>
        <strain evidence="9">BS1</strain>
    </source>
</reference>
<evidence type="ECO:0000256" key="4">
    <source>
        <dbReference type="PIRSR" id="PIRSR036289-50"/>
    </source>
</evidence>
<keyword evidence="2 9" id="KW-0328">Glycosyltransferase</keyword>
<proteinExistence type="inferred from homology"/>
<name>B3EQV6_CHLPB</name>
<dbReference type="SUPFAM" id="SSF74650">
    <property type="entry name" value="Galactose mutarotase-like"/>
    <property type="match status" value="1"/>
</dbReference>
<dbReference type="EC" id="2.4.1.230" evidence="9"/>
<feature type="active site" description="Proton donor" evidence="4">
    <location>
        <position position="501"/>
    </location>
</feature>
<dbReference type="InterPro" id="IPR005195">
    <property type="entry name" value="Glyco_hydro_65_M"/>
</dbReference>
<dbReference type="eggNOG" id="COG1554">
    <property type="taxonomic scope" value="Bacteria"/>
</dbReference>
<feature type="domain" description="Glycoside hydrolase family 65 C-terminal" evidence="7">
    <location>
        <begin position="714"/>
        <end position="753"/>
    </location>
</feature>
<evidence type="ECO:0000256" key="3">
    <source>
        <dbReference type="ARBA" id="ARBA00022679"/>
    </source>
</evidence>
<dbReference type="InterPro" id="IPR005194">
    <property type="entry name" value="Glyco_hydro_65_C"/>
</dbReference>
<dbReference type="InterPro" id="IPR011013">
    <property type="entry name" value="Gal_mutarotase_sf_dom"/>
</dbReference>
<keyword evidence="3 9" id="KW-0808">Transferase</keyword>
<dbReference type="Gene3D" id="2.60.420.10">
    <property type="entry name" value="Maltose phosphorylase, domain 3"/>
    <property type="match status" value="1"/>
</dbReference>
<dbReference type="Gene3D" id="1.50.10.10">
    <property type="match status" value="1"/>
</dbReference>
<dbReference type="InterPro" id="IPR017045">
    <property type="entry name" value="Malt_Pase/Glycosyl_Hdrlase"/>
</dbReference>
<dbReference type="InterPro" id="IPR012341">
    <property type="entry name" value="6hp_glycosidase-like_sf"/>
</dbReference>
<dbReference type="InterPro" id="IPR037018">
    <property type="entry name" value="GH65_N"/>
</dbReference>
<evidence type="ECO:0000256" key="2">
    <source>
        <dbReference type="ARBA" id="ARBA00022676"/>
    </source>
</evidence>
<dbReference type="GO" id="GO:0004553">
    <property type="term" value="F:hydrolase activity, hydrolyzing O-glycosyl compounds"/>
    <property type="evidence" value="ECO:0007669"/>
    <property type="project" value="TreeGrafter"/>
</dbReference>
<evidence type="ECO:0000259" key="7">
    <source>
        <dbReference type="Pfam" id="PF03633"/>
    </source>
</evidence>
<comment type="similarity">
    <text evidence="1">Belongs to the glycosyl hydrolase 65 family.</text>
</comment>
<dbReference type="GO" id="GO:0030246">
    <property type="term" value="F:carbohydrate binding"/>
    <property type="evidence" value="ECO:0007669"/>
    <property type="project" value="InterPro"/>
</dbReference>
<dbReference type="Pfam" id="PF03632">
    <property type="entry name" value="Glyco_hydro_65m"/>
    <property type="match status" value="1"/>
</dbReference>
<accession>B3EQV6</accession>
<dbReference type="PANTHER" id="PTHR11051">
    <property type="entry name" value="GLYCOSYL HYDROLASE-RELATED"/>
    <property type="match status" value="1"/>
</dbReference>
<dbReference type="GO" id="GO:0033831">
    <property type="term" value="F:kojibiose phosphorylase activity"/>
    <property type="evidence" value="ECO:0007669"/>
    <property type="project" value="UniProtKB-EC"/>
</dbReference>
<dbReference type="Pfam" id="PF03636">
    <property type="entry name" value="Glyco_hydro_65N"/>
    <property type="match status" value="1"/>
</dbReference>
<dbReference type="InterPro" id="IPR008928">
    <property type="entry name" value="6-hairpin_glycosidase_sf"/>
</dbReference>
<dbReference type="SUPFAM" id="SSF48208">
    <property type="entry name" value="Six-hairpin glycosidases"/>
    <property type="match status" value="1"/>
</dbReference>
<dbReference type="KEGG" id="cpb:Cphamn1_1203"/>
<dbReference type="InterPro" id="IPR005196">
    <property type="entry name" value="Glyco_hydro_65_N"/>
</dbReference>
<dbReference type="AlphaFoldDB" id="B3EQV6"/>
<evidence type="ECO:0000256" key="1">
    <source>
        <dbReference type="ARBA" id="ARBA00006768"/>
    </source>
</evidence>
<organism evidence="9">
    <name type="scientific">Chlorobium phaeobacteroides (strain BS1)</name>
    <dbReference type="NCBI Taxonomy" id="331678"/>
    <lineage>
        <taxon>Bacteria</taxon>
        <taxon>Pseudomonadati</taxon>
        <taxon>Chlorobiota</taxon>
        <taxon>Chlorobiia</taxon>
        <taxon>Chlorobiales</taxon>
        <taxon>Chlorobiaceae</taxon>
        <taxon>Chlorobium/Pelodictyon group</taxon>
        <taxon>Chlorobium</taxon>
    </lineage>
</organism>
<dbReference type="GO" id="GO:0005975">
    <property type="term" value="P:carbohydrate metabolic process"/>
    <property type="evidence" value="ECO:0007669"/>
    <property type="project" value="InterPro"/>
</dbReference>
<evidence type="ECO:0000259" key="8">
    <source>
        <dbReference type="Pfam" id="PF03636"/>
    </source>
</evidence>
<dbReference type="STRING" id="331678.Cphamn1_1203"/>
<dbReference type="CAZy" id="GH65">
    <property type="family name" value="Glycoside Hydrolase Family 65"/>
</dbReference>
<feature type="domain" description="Glycoside hydrolase family 65 central catalytic" evidence="6">
    <location>
        <begin position="330"/>
        <end position="702"/>
    </location>
</feature>
<dbReference type="Gene3D" id="2.70.98.40">
    <property type="entry name" value="Glycoside hydrolase, family 65, N-terminal domain"/>
    <property type="match status" value="1"/>
</dbReference>
<dbReference type="HOGENOM" id="CLU_006285_2_1_10"/>
<feature type="binding site" evidence="5">
    <location>
        <begin position="614"/>
        <end position="615"/>
    </location>
    <ligand>
        <name>substrate</name>
    </ligand>
</feature>
<feature type="domain" description="Glycoside hydrolase family 65 N-terminal" evidence="8">
    <location>
        <begin position="37"/>
        <end position="274"/>
    </location>
</feature>
<sequence length="807" mass="93958">MTKRYDEESDRFTEDPVFLLDLSPKQWLLRRGGYRNSPKRLQINETVMTIGNGYLNIRGSLEELPPGSYRGMYINGIYDRSEADVEELVKCPVWTDVSLWIDGYKVSLPDCRVLGHEQMLDMRKGILHRKTRFRLPAGKIVTLSTSKLVFLHKVHWGFMRVRIVPENFSGEIRVLSGLNGDVLNRGFFHDEKLKHLHLERIERGRDLMYLEMKTRERGIRIANAASWRIVNHDRASVRWEPRIYGEKFTSEMTLHAQKGISYDFEKYAVVYTSREIPSEGMFKRTICGLKSFIRNGAFREIKEHVALWEKSWQRADIRIDGDHIAQKAVRYNIYQLLINGPRLTGSIGAKFLSSEGYLGHVFWDTEIFLFPFYLYNFPDIAKNMLMYRYATLPGALKNAERNGYTGAKYGWETATTGEDVTPRFASKLAKTIRLIYTGTEEDHIVSDVIYAIERYCRVTGDEEFLLGYALEMIFQTARFWASRVVASGDTFEIRTVIGPDEFHEHVDNNAYTNYLVRWHLKLAVILYTYFTKRPDKRFALLTRKLSLLPDEITRWQEISRKLRFSIHPETNLIEQFDGYFGLKDHVITKHDRKGRPVLPPGVTYRNIGRTRLIKQADVVMLILLFPHAFREKVNKANYQFYEKRTLHKSSLSHCTHAMVGLATGNRQHAYHYFMKTLQMDLENLHGNTDLGIHAAAVGGAWQTLVMGFGGLTLKSDRIVLKPWLPKRWHRLAFSVRWRDRFVRLEIRHDSVGIFIGSDRQMQLPCTFWGECFTITTNEKYMFSYEPITCLKGDCDEKPSHSADCAAY</sequence>
<dbReference type="Pfam" id="PF03633">
    <property type="entry name" value="Glyco_hydro_65C"/>
    <property type="match status" value="1"/>
</dbReference>
<feature type="binding site" evidence="5">
    <location>
        <begin position="363"/>
        <end position="364"/>
    </location>
    <ligand>
        <name>substrate</name>
    </ligand>
</feature>
<dbReference type="PANTHER" id="PTHR11051:SF8">
    <property type="entry name" value="PROTEIN-GLUCOSYLGALACTOSYLHYDROXYLYSINE GLUCOSIDASE"/>
    <property type="match status" value="1"/>
</dbReference>
<protein>
    <submittedName>
        <fullName evidence="9">Kojibiose phosphorylase</fullName>
        <ecNumber evidence="9">2.4.1.230</ecNumber>
    </submittedName>
</protein>
<gene>
    <name evidence="9" type="ordered locus">Cphamn1_1203</name>
</gene>
<evidence type="ECO:0000313" key="9">
    <source>
        <dbReference type="EMBL" id="ACE04137.1"/>
    </source>
</evidence>
<evidence type="ECO:0000256" key="5">
    <source>
        <dbReference type="PIRSR" id="PIRSR036289-51"/>
    </source>
</evidence>
<dbReference type="EMBL" id="CP001101">
    <property type="protein sequence ID" value="ACE04137.1"/>
    <property type="molecule type" value="Genomic_DNA"/>
</dbReference>
<evidence type="ECO:0000259" key="6">
    <source>
        <dbReference type="Pfam" id="PF03632"/>
    </source>
</evidence>